<protein>
    <submittedName>
        <fullName evidence="5">Porin family protein</fullName>
    </submittedName>
</protein>
<dbReference type="InterPro" id="IPR027385">
    <property type="entry name" value="Beta-barrel_OMP"/>
</dbReference>
<dbReference type="InterPro" id="IPR011250">
    <property type="entry name" value="OMP/PagP_B-barrel"/>
</dbReference>
<reference evidence="5 6" key="1">
    <citation type="journal article" date="2022" name="Arch. Microbiol.">
        <title>Paraburkholderia bengalensis sp. nov. isolated from roots of Oryza sativa, IR64.</title>
        <authorList>
            <person name="Nag P."/>
            <person name="Mondal N."/>
            <person name="Sarkar J."/>
            <person name="Das S."/>
        </authorList>
    </citation>
    <scope>NUCLEOTIDE SEQUENCE [LARGE SCALE GENOMIC DNA]</scope>
    <source>
        <strain evidence="5 6">IR64_4_BI</strain>
    </source>
</reference>
<comment type="subcellular location">
    <subcellularLocation>
        <location evidence="1">Cell outer membrane</location>
    </subcellularLocation>
</comment>
<dbReference type="EMBL" id="JACFYJ010000169">
    <property type="protein sequence ID" value="MEI6003216.1"/>
    <property type="molecule type" value="Genomic_DNA"/>
</dbReference>
<feature type="signal peptide" evidence="3">
    <location>
        <begin position="1"/>
        <end position="21"/>
    </location>
</feature>
<proteinExistence type="predicted"/>
<dbReference type="Proteomes" id="UP001386437">
    <property type="component" value="Unassembled WGS sequence"/>
</dbReference>
<keyword evidence="6" id="KW-1185">Reference proteome</keyword>
<accession>A0ABU8J5Q2</accession>
<feature type="chain" id="PRO_5045294096" evidence="3">
    <location>
        <begin position="22"/>
        <end position="171"/>
    </location>
</feature>
<keyword evidence="2 3" id="KW-0732">Signal</keyword>
<sequence>MRTFKKLLMCATLAISAVAHAQPTQQQLIDDFSGPYIGAKVGVNISSASGAVNKPTHTTLFPGFVAGYGFNAGPVVLGAELFMDMHNGSSTAKDGGVDAKIGYPIGPFMPYARLGATGDWPGWTFHYGLGVEYKLTTKFSVFSEWTRDSANAYNTRWTNNSITVGANYRFK</sequence>
<dbReference type="SUPFAM" id="SSF56925">
    <property type="entry name" value="OMPA-like"/>
    <property type="match status" value="1"/>
</dbReference>
<evidence type="ECO:0000256" key="2">
    <source>
        <dbReference type="ARBA" id="ARBA00022729"/>
    </source>
</evidence>
<evidence type="ECO:0000256" key="3">
    <source>
        <dbReference type="SAM" id="SignalP"/>
    </source>
</evidence>
<comment type="caution">
    <text evidence="5">The sequence shown here is derived from an EMBL/GenBank/DDBJ whole genome shotgun (WGS) entry which is preliminary data.</text>
</comment>
<organism evidence="5 6">
    <name type="scientific">Paraburkholderia bengalensis</name>
    <dbReference type="NCBI Taxonomy" id="2747562"/>
    <lineage>
        <taxon>Bacteria</taxon>
        <taxon>Pseudomonadati</taxon>
        <taxon>Pseudomonadota</taxon>
        <taxon>Betaproteobacteria</taxon>
        <taxon>Burkholderiales</taxon>
        <taxon>Burkholderiaceae</taxon>
        <taxon>Paraburkholderia</taxon>
    </lineage>
</organism>
<evidence type="ECO:0000259" key="4">
    <source>
        <dbReference type="Pfam" id="PF13505"/>
    </source>
</evidence>
<evidence type="ECO:0000256" key="1">
    <source>
        <dbReference type="ARBA" id="ARBA00004442"/>
    </source>
</evidence>
<feature type="domain" description="Outer membrane protein beta-barrel" evidence="4">
    <location>
        <begin position="13"/>
        <end position="170"/>
    </location>
</feature>
<gene>
    <name evidence="5" type="ORF">H3V53_40905</name>
</gene>
<evidence type="ECO:0000313" key="6">
    <source>
        <dbReference type="Proteomes" id="UP001386437"/>
    </source>
</evidence>
<dbReference type="Gene3D" id="2.40.160.20">
    <property type="match status" value="1"/>
</dbReference>
<evidence type="ECO:0000313" key="5">
    <source>
        <dbReference type="EMBL" id="MEI6003216.1"/>
    </source>
</evidence>
<name>A0ABU8J5Q2_9BURK</name>
<dbReference type="Pfam" id="PF13505">
    <property type="entry name" value="OMP_b-brl"/>
    <property type="match status" value="1"/>
</dbReference>